<gene>
    <name evidence="2" type="ORF">O181_002139</name>
</gene>
<reference evidence="2" key="1">
    <citation type="submission" date="2021-03" db="EMBL/GenBank/DDBJ databases">
        <title>Draft genome sequence of rust myrtle Austropuccinia psidii MF-1, a brazilian biotype.</title>
        <authorList>
            <person name="Quecine M.C."/>
            <person name="Pachon D.M.R."/>
            <person name="Bonatelli M.L."/>
            <person name="Correr F.H."/>
            <person name="Franceschini L.M."/>
            <person name="Leite T.F."/>
            <person name="Margarido G.R.A."/>
            <person name="Almeida C.A."/>
            <person name="Ferrarezi J.A."/>
            <person name="Labate C.A."/>
        </authorList>
    </citation>
    <scope>NUCLEOTIDE SEQUENCE</scope>
    <source>
        <strain evidence="2">MF-1</strain>
    </source>
</reference>
<keyword evidence="3" id="KW-1185">Reference proteome</keyword>
<accession>A0A9Q3BBV0</accession>
<dbReference type="Proteomes" id="UP000765509">
    <property type="component" value="Unassembled WGS sequence"/>
</dbReference>
<dbReference type="AlphaFoldDB" id="A0A9Q3BBV0"/>
<feature type="compositionally biased region" description="Polar residues" evidence="1">
    <location>
        <begin position="11"/>
        <end position="32"/>
    </location>
</feature>
<evidence type="ECO:0000256" key="1">
    <source>
        <dbReference type="SAM" id="MobiDB-lite"/>
    </source>
</evidence>
<evidence type="ECO:0000313" key="2">
    <source>
        <dbReference type="EMBL" id="MBW0462424.1"/>
    </source>
</evidence>
<comment type="caution">
    <text evidence="2">The sequence shown here is derived from an EMBL/GenBank/DDBJ whole genome shotgun (WGS) entry which is preliminary data.</text>
</comment>
<feature type="region of interest" description="Disordered" evidence="1">
    <location>
        <begin position="1"/>
        <end position="50"/>
    </location>
</feature>
<organism evidence="2 3">
    <name type="scientific">Austropuccinia psidii MF-1</name>
    <dbReference type="NCBI Taxonomy" id="1389203"/>
    <lineage>
        <taxon>Eukaryota</taxon>
        <taxon>Fungi</taxon>
        <taxon>Dikarya</taxon>
        <taxon>Basidiomycota</taxon>
        <taxon>Pucciniomycotina</taxon>
        <taxon>Pucciniomycetes</taxon>
        <taxon>Pucciniales</taxon>
        <taxon>Sphaerophragmiaceae</taxon>
        <taxon>Austropuccinia</taxon>
    </lineage>
</organism>
<evidence type="ECO:0000313" key="3">
    <source>
        <dbReference type="Proteomes" id="UP000765509"/>
    </source>
</evidence>
<protein>
    <submittedName>
        <fullName evidence="2">Uncharacterized protein</fullName>
    </submittedName>
</protein>
<dbReference type="EMBL" id="AVOT02000347">
    <property type="protein sequence ID" value="MBW0462424.1"/>
    <property type="molecule type" value="Genomic_DNA"/>
</dbReference>
<name>A0A9Q3BBV0_9BASI</name>
<sequence>MQENIKEDSPVENQNQHNEQINSDFSYNNPVQEETHPIDNPPDSLSLKDHTLNKNNFSLIENEASSQVEQEIKTDYQSCSKVNYLSIQEDKIEVKYEHQELKTNNEDVTPFE</sequence>
<proteinExistence type="predicted"/>